<dbReference type="PANTHER" id="PTHR31793:SF27">
    <property type="entry name" value="NOVEL THIOESTERASE SUPERFAMILY DOMAIN AND SAPOSIN A-TYPE DOMAIN CONTAINING PROTEIN (0610012H03RIK)"/>
    <property type="match status" value="1"/>
</dbReference>
<accession>A0ABP7EGB9</accession>
<evidence type="ECO:0000313" key="4">
    <source>
        <dbReference type="Proteomes" id="UP001501468"/>
    </source>
</evidence>
<evidence type="ECO:0000256" key="1">
    <source>
        <dbReference type="ARBA" id="ARBA00005953"/>
    </source>
</evidence>
<dbReference type="InterPro" id="IPR050563">
    <property type="entry name" value="4-hydroxybenzoyl-CoA_TE"/>
</dbReference>
<dbReference type="Proteomes" id="UP001501468">
    <property type="component" value="Unassembled WGS sequence"/>
</dbReference>
<name>A0ABP7EGB9_9MICO</name>
<dbReference type="InterPro" id="IPR029069">
    <property type="entry name" value="HotDog_dom_sf"/>
</dbReference>
<dbReference type="Pfam" id="PF13279">
    <property type="entry name" value="4HBT_2"/>
    <property type="match status" value="1"/>
</dbReference>
<dbReference type="PANTHER" id="PTHR31793">
    <property type="entry name" value="4-HYDROXYBENZOYL-COA THIOESTERASE FAMILY MEMBER"/>
    <property type="match status" value="1"/>
</dbReference>
<dbReference type="CDD" id="cd00586">
    <property type="entry name" value="4HBT"/>
    <property type="match status" value="1"/>
</dbReference>
<keyword evidence="4" id="KW-1185">Reference proteome</keyword>
<reference evidence="4" key="1">
    <citation type="journal article" date="2019" name="Int. J. Syst. Evol. Microbiol.">
        <title>The Global Catalogue of Microorganisms (GCM) 10K type strain sequencing project: providing services to taxonomists for standard genome sequencing and annotation.</title>
        <authorList>
            <consortium name="The Broad Institute Genomics Platform"/>
            <consortium name="The Broad Institute Genome Sequencing Center for Infectious Disease"/>
            <person name="Wu L."/>
            <person name="Ma J."/>
        </authorList>
    </citation>
    <scope>NUCLEOTIDE SEQUENCE [LARGE SCALE GENOMIC DNA]</scope>
    <source>
        <strain evidence="4">JCM 17125</strain>
    </source>
</reference>
<protein>
    <recommendedName>
        <fullName evidence="5">Acyl-CoA thioesterase</fullName>
    </recommendedName>
</protein>
<evidence type="ECO:0000256" key="2">
    <source>
        <dbReference type="ARBA" id="ARBA00022801"/>
    </source>
</evidence>
<sequence length="169" mass="18691">MHRGARAHRAGLTVPGPQGPIPAVDDVPMSFSYPVAVKFSEIDLAGVVFNSHYLTWCEDAKMAFLDDVGYGPYRFAAEHRLALVRHAEIDWTASLKPLDHADIRVVVERIGTSSFTLRHEIWRRGEAPLLTATCVITYVWFDTVAGAKAPLDPDFREALHRVQAPAGQG</sequence>
<gene>
    <name evidence="3" type="ORF">GCM10022399_38990</name>
</gene>
<comment type="similarity">
    <text evidence="1">Belongs to the 4-hydroxybenzoyl-CoA thioesterase family.</text>
</comment>
<evidence type="ECO:0000313" key="3">
    <source>
        <dbReference type="EMBL" id="GAA3718755.1"/>
    </source>
</evidence>
<organism evidence="3 4">
    <name type="scientific">Terrabacter ginsenosidimutans</name>
    <dbReference type="NCBI Taxonomy" id="490575"/>
    <lineage>
        <taxon>Bacteria</taxon>
        <taxon>Bacillati</taxon>
        <taxon>Actinomycetota</taxon>
        <taxon>Actinomycetes</taxon>
        <taxon>Micrococcales</taxon>
        <taxon>Intrasporangiaceae</taxon>
        <taxon>Terrabacter</taxon>
    </lineage>
</organism>
<keyword evidence="2" id="KW-0378">Hydrolase</keyword>
<dbReference type="SUPFAM" id="SSF54637">
    <property type="entry name" value="Thioesterase/thiol ester dehydrase-isomerase"/>
    <property type="match status" value="1"/>
</dbReference>
<dbReference type="EMBL" id="BAABDC010000009">
    <property type="protein sequence ID" value="GAA3718755.1"/>
    <property type="molecule type" value="Genomic_DNA"/>
</dbReference>
<comment type="caution">
    <text evidence="3">The sequence shown here is derived from an EMBL/GenBank/DDBJ whole genome shotgun (WGS) entry which is preliminary data.</text>
</comment>
<evidence type="ECO:0008006" key="5">
    <source>
        <dbReference type="Google" id="ProtNLM"/>
    </source>
</evidence>
<dbReference type="Gene3D" id="3.10.129.10">
    <property type="entry name" value="Hotdog Thioesterase"/>
    <property type="match status" value="1"/>
</dbReference>
<proteinExistence type="inferred from homology"/>